<keyword evidence="2" id="KW-1185">Reference proteome</keyword>
<gene>
    <name evidence="1" type="ORF">PbJCM13498_27040</name>
</gene>
<protein>
    <submittedName>
        <fullName evidence="1">Uncharacterized protein</fullName>
    </submittedName>
</protein>
<organism evidence="1 2">
    <name type="scientific">Prolixibacter bellariivorans</name>
    <dbReference type="NCBI Taxonomy" id="314319"/>
    <lineage>
        <taxon>Bacteria</taxon>
        <taxon>Pseudomonadati</taxon>
        <taxon>Bacteroidota</taxon>
        <taxon>Bacteroidia</taxon>
        <taxon>Marinilabiliales</taxon>
        <taxon>Prolixibacteraceae</taxon>
        <taxon>Prolixibacter</taxon>
    </lineage>
</organism>
<evidence type="ECO:0000313" key="1">
    <source>
        <dbReference type="EMBL" id="GET33841.1"/>
    </source>
</evidence>
<dbReference type="RefSeq" id="WP_025864533.1">
    <property type="nucleotide sequence ID" value="NZ_BLAX01000001.1"/>
</dbReference>
<accession>A0A5M4B1N9</accession>
<reference evidence="1 2" key="1">
    <citation type="submission" date="2019-10" db="EMBL/GenBank/DDBJ databases">
        <title>Prolixibacter strains distinguished by the presence of nitrate reductase genes were adept at nitrate-dependent anaerobic corrosion of metallic iron and carbon steel.</title>
        <authorList>
            <person name="Iino T."/>
            <person name="Shono N."/>
            <person name="Ito K."/>
            <person name="Nakamura R."/>
            <person name="Sueoka K."/>
            <person name="Harayama S."/>
            <person name="Ohkuma M."/>
        </authorList>
    </citation>
    <scope>NUCLEOTIDE SEQUENCE [LARGE SCALE GENOMIC DNA]</scope>
    <source>
        <strain evidence="1 2">JCM 13498</strain>
    </source>
</reference>
<evidence type="ECO:0000313" key="2">
    <source>
        <dbReference type="Proteomes" id="UP000391834"/>
    </source>
</evidence>
<dbReference type="EMBL" id="BLAX01000001">
    <property type="protein sequence ID" value="GET33841.1"/>
    <property type="molecule type" value="Genomic_DNA"/>
</dbReference>
<comment type="caution">
    <text evidence="1">The sequence shown here is derived from an EMBL/GenBank/DDBJ whole genome shotgun (WGS) entry which is preliminary data.</text>
</comment>
<dbReference type="Proteomes" id="UP000391834">
    <property type="component" value="Unassembled WGS sequence"/>
</dbReference>
<dbReference type="AlphaFoldDB" id="A0A5M4B1N9"/>
<name>A0A5M4B1N9_9BACT</name>
<proteinExistence type="predicted"/>
<sequence>MKNNEDYNSEDLFKALKQIKETVPCLLESIQQLAGLSSRTPGEEEELQKLLGIFDQLKWSLSDLRDYLDGKLFDASLTFYCVIKEKAAAGDVQAQKIVDDLGPWYQQILIDQVNRN</sequence>